<dbReference type="Proteomes" id="UP000002010">
    <property type="component" value="Chromosome"/>
</dbReference>
<organism evidence="2 3">
    <name type="scientific">Laribacter hongkongensis (strain HLHK9)</name>
    <dbReference type="NCBI Taxonomy" id="557598"/>
    <lineage>
        <taxon>Bacteria</taxon>
        <taxon>Pseudomonadati</taxon>
        <taxon>Pseudomonadota</taxon>
        <taxon>Betaproteobacteria</taxon>
        <taxon>Neisseriales</taxon>
        <taxon>Aquaspirillaceae</taxon>
        <taxon>Laribacter</taxon>
    </lineage>
</organism>
<evidence type="ECO:0000313" key="2">
    <source>
        <dbReference type="EMBL" id="ACO73376.1"/>
    </source>
</evidence>
<name>C1DBH9_LARHH</name>
<evidence type="ECO:0000256" key="1">
    <source>
        <dbReference type="SAM" id="MobiDB-lite"/>
    </source>
</evidence>
<gene>
    <name evidence="2" type="ordered locus">LHK_00381</name>
</gene>
<dbReference type="STRING" id="557598.LHK_00381"/>
<feature type="compositionally biased region" description="Basic residues" evidence="1">
    <location>
        <begin position="1"/>
        <end position="19"/>
    </location>
</feature>
<reference evidence="2 3" key="1">
    <citation type="journal article" date="2009" name="PLoS Genet.">
        <title>The complete genome and proteome of Laribacter hongkongensis reveal potential mechanisms for adaptations to different temperatures and habitats.</title>
        <authorList>
            <person name="Woo P.C."/>
            <person name="Lau S.K."/>
            <person name="Tse H."/>
            <person name="Teng J.L."/>
            <person name="Curreem S.O."/>
            <person name="Tsang A.K."/>
            <person name="Fan R.Y."/>
            <person name="Wong G.K."/>
            <person name="Huang Y."/>
            <person name="Loman N.J."/>
            <person name="Snyder L.A."/>
            <person name="Cai J.J."/>
            <person name="Huang J.D."/>
            <person name="Mak W."/>
            <person name="Pallen M.J."/>
            <person name="Lok S."/>
            <person name="Yuen K.Y."/>
        </authorList>
    </citation>
    <scope>NUCLEOTIDE SEQUENCE [LARGE SCALE GENOMIC DNA]</scope>
    <source>
        <strain evidence="2 3">HLHK9</strain>
    </source>
</reference>
<dbReference type="KEGG" id="lhk:LHK_00381"/>
<accession>C1DBH9</accession>
<sequence>MSRRKPSARFSRDRKRRHFAGANARRDERRRSQVQRQRPTRRRSFFSLLLGYLFEAGFRQERK</sequence>
<dbReference type="RefSeq" id="WP_012695868.1">
    <property type="nucleotide sequence ID" value="NC_012559.1"/>
</dbReference>
<dbReference type="AlphaFoldDB" id="C1DBH9"/>
<keyword evidence="3" id="KW-1185">Reference proteome</keyword>
<proteinExistence type="predicted"/>
<protein>
    <submittedName>
        <fullName evidence="2">Uncharacterized protein</fullName>
    </submittedName>
</protein>
<dbReference type="HOGENOM" id="CLU_2880326_0_0_4"/>
<dbReference type="EMBL" id="CP001154">
    <property type="protein sequence ID" value="ACO73376.1"/>
    <property type="molecule type" value="Genomic_DNA"/>
</dbReference>
<feature type="region of interest" description="Disordered" evidence="1">
    <location>
        <begin position="1"/>
        <end position="40"/>
    </location>
</feature>
<evidence type="ECO:0000313" key="3">
    <source>
        <dbReference type="Proteomes" id="UP000002010"/>
    </source>
</evidence>